<dbReference type="OrthoDB" id="1524972at2"/>
<dbReference type="NCBIfam" id="TIGR00188">
    <property type="entry name" value="rnpA"/>
    <property type="match status" value="1"/>
</dbReference>
<dbReference type="GO" id="GO:0001682">
    <property type="term" value="P:tRNA 5'-leader removal"/>
    <property type="evidence" value="ECO:0007669"/>
    <property type="project" value="UniProtKB-UniRule"/>
</dbReference>
<dbReference type="GO" id="GO:0004526">
    <property type="term" value="F:ribonuclease P activity"/>
    <property type="evidence" value="ECO:0007669"/>
    <property type="project" value="UniProtKB-UniRule"/>
</dbReference>
<name>A0A1I2XQT1_9BACT</name>
<proteinExistence type="inferred from homology"/>
<dbReference type="Proteomes" id="UP000199642">
    <property type="component" value="Unassembled WGS sequence"/>
</dbReference>
<dbReference type="InterPro" id="IPR000100">
    <property type="entry name" value="RNase_P"/>
</dbReference>
<dbReference type="GO" id="GO:0000049">
    <property type="term" value="F:tRNA binding"/>
    <property type="evidence" value="ECO:0007669"/>
    <property type="project" value="UniProtKB-UniRule"/>
</dbReference>
<dbReference type="RefSeq" id="WP_092794583.1">
    <property type="nucleotide sequence ID" value="NZ_FOPC01000020.1"/>
</dbReference>
<dbReference type="EC" id="3.1.26.5" evidence="6 7"/>
<keyword evidence="3 6" id="KW-0255">Endonuclease</keyword>
<dbReference type="Gene3D" id="3.30.230.10">
    <property type="match status" value="1"/>
</dbReference>
<keyword evidence="9" id="KW-1185">Reference proteome</keyword>
<dbReference type="PANTHER" id="PTHR33992">
    <property type="entry name" value="RIBONUCLEASE P PROTEIN COMPONENT"/>
    <property type="match status" value="1"/>
</dbReference>
<sequence>MNYRFPKNERLCAQKLIKELFNEGSSFFLYPFKVLYLKKDSLECHQVLISISKKKVKKAVHRNHLKRRIKESYRLNKHSLRAEEGFALFGLIYVGSGLMEYRELDQKVKLILDKLQTKLSDKNEKNEDKK</sequence>
<evidence type="ECO:0000313" key="9">
    <source>
        <dbReference type="Proteomes" id="UP000199642"/>
    </source>
</evidence>
<accession>A0A1I2XQT1</accession>
<evidence type="ECO:0000256" key="2">
    <source>
        <dbReference type="ARBA" id="ARBA00022722"/>
    </source>
</evidence>
<dbReference type="GO" id="GO:0042781">
    <property type="term" value="F:3'-tRNA processing endoribonuclease activity"/>
    <property type="evidence" value="ECO:0007669"/>
    <property type="project" value="TreeGrafter"/>
</dbReference>
<keyword evidence="1 6" id="KW-0819">tRNA processing</keyword>
<evidence type="ECO:0000256" key="4">
    <source>
        <dbReference type="ARBA" id="ARBA00022801"/>
    </source>
</evidence>
<evidence type="ECO:0000256" key="1">
    <source>
        <dbReference type="ARBA" id="ARBA00022694"/>
    </source>
</evidence>
<dbReference type="HAMAP" id="MF_00227">
    <property type="entry name" value="RNase_P"/>
    <property type="match status" value="1"/>
</dbReference>
<dbReference type="InterPro" id="IPR014721">
    <property type="entry name" value="Ribsml_uS5_D2-typ_fold_subgr"/>
</dbReference>
<dbReference type="SUPFAM" id="SSF54211">
    <property type="entry name" value="Ribosomal protein S5 domain 2-like"/>
    <property type="match status" value="1"/>
</dbReference>
<evidence type="ECO:0000256" key="5">
    <source>
        <dbReference type="ARBA" id="ARBA00022884"/>
    </source>
</evidence>
<gene>
    <name evidence="6" type="primary">rnpA</name>
    <name evidence="8" type="ORF">SAMN04487988_12039</name>
</gene>
<reference evidence="9" key="1">
    <citation type="submission" date="2016-10" db="EMBL/GenBank/DDBJ databases">
        <authorList>
            <person name="Varghese N."/>
            <person name="Submissions S."/>
        </authorList>
    </citation>
    <scope>NUCLEOTIDE SEQUENCE [LARGE SCALE GENOMIC DNA]</scope>
    <source>
        <strain evidence="9">DSM 19315</strain>
    </source>
</reference>
<comment type="catalytic activity">
    <reaction evidence="6">
        <text>Endonucleolytic cleavage of RNA, removing 5'-extranucleotides from tRNA precursor.</text>
        <dbReference type="EC" id="3.1.26.5"/>
    </reaction>
</comment>
<keyword evidence="4 6" id="KW-0378">Hydrolase</keyword>
<comment type="similarity">
    <text evidence="6">Belongs to the RnpA family.</text>
</comment>
<evidence type="ECO:0000256" key="3">
    <source>
        <dbReference type="ARBA" id="ARBA00022759"/>
    </source>
</evidence>
<organism evidence="8 9">
    <name type="scientific">Algoriphagus hitonicola</name>
    <dbReference type="NCBI Taxonomy" id="435880"/>
    <lineage>
        <taxon>Bacteria</taxon>
        <taxon>Pseudomonadati</taxon>
        <taxon>Bacteroidota</taxon>
        <taxon>Cytophagia</taxon>
        <taxon>Cytophagales</taxon>
        <taxon>Cyclobacteriaceae</taxon>
        <taxon>Algoriphagus</taxon>
    </lineage>
</organism>
<evidence type="ECO:0000313" key="8">
    <source>
        <dbReference type="EMBL" id="SFH14441.1"/>
    </source>
</evidence>
<evidence type="ECO:0000256" key="7">
    <source>
        <dbReference type="NCBIfam" id="TIGR00188"/>
    </source>
</evidence>
<dbReference type="Pfam" id="PF00825">
    <property type="entry name" value="Ribonuclease_P"/>
    <property type="match status" value="1"/>
</dbReference>
<keyword evidence="5 6" id="KW-0694">RNA-binding</keyword>
<dbReference type="GO" id="GO:0030677">
    <property type="term" value="C:ribonuclease P complex"/>
    <property type="evidence" value="ECO:0007669"/>
    <property type="project" value="TreeGrafter"/>
</dbReference>
<dbReference type="PANTHER" id="PTHR33992:SF1">
    <property type="entry name" value="RIBONUCLEASE P PROTEIN COMPONENT"/>
    <property type="match status" value="1"/>
</dbReference>
<comment type="function">
    <text evidence="6">RNaseP catalyzes the removal of the 5'-leader sequence from pre-tRNA to produce the mature 5'-terminus. It can also cleave other RNA substrates such as 4.5S RNA. The protein component plays an auxiliary but essential role in vivo by binding to the 5'-leader sequence and broadening the substrate specificity of the ribozyme.</text>
</comment>
<dbReference type="AlphaFoldDB" id="A0A1I2XQT1"/>
<keyword evidence="2 6" id="KW-0540">Nuclease</keyword>
<protein>
    <recommendedName>
        <fullName evidence="6 7">Ribonuclease P protein component</fullName>
        <shortName evidence="6">RNase P protein</shortName>
        <shortName evidence="6">RNaseP protein</shortName>
        <ecNumber evidence="6 7">3.1.26.5</ecNumber>
    </recommendedName>
    <alternativeName>
        <fullName evidence="6">Protein C5</fullName>
    </alternativeName>
</protein>
<dbReference type="InterPro" id="IPR020568">
    <property type="entry name" value="Ribosomal_Su5_D2-typ_SF"/>
</dbReference>
<dbReference type="EMBL" id="FOPC01000020">
    <property type="protein sequence ID" value="SFH14441.1"/>
    <property type="molecule type" value="Genomic_DNA"/>
</dbReference>
<dbReference type="STRING" id="435880.SAMN04487988_12039"/>
<comment type="subunit">
    <text evidence="6">Consists of a catalytic RNA component (M1 or rnpB) and a protein subunit.</text>
</comment>
<evidence type="ECO:0000256" key="6">
    <source>
        <dbReference type="HAMAP-Rule" id="MF_00227"/>
    </source>
</evidence>